<dbReference type="Proteomes" id="UP000272942">
    <property type="component" value="Unassembled WGS sequence"/>
</dbReference>
<dbReference type="EMBL" id="UZAN01047574">
    <property type="protein sequence ID" value="VDP85548.1"/>
    <property type="molecule type" value="Genomic_DNA"/>
</dbReference>
<proteinExistence type="predicted"/>
<evidence type="ECO:0000313" key="4">
    <source>
        <dbReference type="WBParaSite" id="ECPE_0000956701-mRNA-1"/>
    </source>
</evidence>
<dbReference type="OrthoDB" id="10656762at2759"/>
<keyword evidence="3" id="KW-1185">Reference proteome</keyword>
<reference evidence="2 3" key="2">
    <citation type="submission" date="2018-11" db="EMBL/GenBank/DDBJ databases">
        <authorList>
            <consortium name="Pathogen Informatics"/>
        </authorList>
    </citation>
    <scope>NUCLEOTIDE SEQUENCE [LARGE SCALE GENOMIC DNA]</scope>
    <source>
        <strain evidence="2 3">Egypt</strain>
    </source>
</reference>
<dbReference type="WBParaSite" id="ECPE_0000956701-mRNA-1">
    <property type="protein sequence ID" value="ECPE_0000956701-mRNA-1"/>
    <property type="gene ID" value="ECPE_0000956701"/>
</dbReference>
<feature type="region of interest" description="Disordered" evidence="1">
    <location>
        <begin position="57"/>
        <end position="115"/>
    </location>
</feature>
<evidence type="ECO:0000313" key="2">
    <source>
        <dbReference type="EMBL" id="VDP85548.1"/>
    </source>
</evidence>
<sequence length="465" mass="49633">MTNGFAMVRPNHPFDHTGSADPKHMFKSSEDPITASFISDSAGGCYVKADSFETFPRPNGHPGHLYSPNTNAVGPDRGSHLLQQQQQQQQQQQSQQQAAAKFHQQSSMHGNPDPMLMNLVPDFGHTSNNQHVTGYTLSHSYHSSSTLDHGAFPMGSPIEMNTSRQMGLSEANGIQHGMTTYGTQSNNTIKEPLLAPHHQPRFAGQTIYNQYTPRQSSGPTRYAGTLRSPSSLAKMKTGAMTELPGGSTLPRSSACITITNPALVFNGHETSSEFQMTTNGSLDRPDTNTPKPGGRSTQILSTGLAAFSTHQPQSTTSGNTSMETATMTYSDQSNQPTITTTTTQQLVSIKLADSAAGTPTGMAAPTSPLPSSFYNDASLEYALSSSCTPLLLSLDTATQLQFASPNPILMTADPNNGTGPSYSTGYYNFDGALTAAPILVQTPSPLTYTHLSTLGTQEDRGMAKS</sequence>
<feature type="region of interest" description="Disordered" evidence="1">
    <location>
        <begin position="1"/>
        <end position="27"/>
    </location>
</feature>
<organism evidence="4">
    <name type="scientific">Echinostoma caproni</name>
    <dbReference type="NCBI Taxonomy" id="27848"/>
    <lineage>
        <taxon>Eukaryota</taxon>
        <taxon>Metazoa</taxon>
        <taxon>Spiralia</taxon>
        <taxon>Lophotrochozoa</taxon>
        <taxon>Platyhelminthes</taxon>
        <taxon>Trematoda</taxon>
        <taxon>Digenea</taxon>
        <taxon>Plagiorchiida</taxon>
        <taxon>Echinostomata</taxon>
        <taxon>Echinostomatoidea</taxon>
        <taxon>Echinostomatidae</taxon>
        <taxon>Echinostoma</taxon>
    </lineage>
</organism>
<dbReference type="AlphaFoldDB" id="A0A183ARF2"/>
<protein>
    <submittedName>
        <fullName evidence="4">BHLH domain-containing protein</fullName>
    </submittedName>
</protein>
<reference evidence="4" key="1">
    <citation type="submission" date="2016-06" db="UniProtKB">
        <authorList>
            <consortium name="WormBaseParasite"/>
        </authorList>
    </citation>
    <scope>IDENTIFICATION</scope>
</reference>
<evidence type="ECO:0000313" key="3">
    <source>
        <dbReference type="Proteomes" id="UP000272942"/>
    </source>
</evidence>
<name>A0A183ARF2_9TREM</name>
<evidence type="ECO:0000256" key="1">
    <source>
        <dbReference type="SAM" id="MobiDB-lite"/>
    </source>
</evidence>
<gene>
    <name evidence="2" type="ORF">ECPE_LOCUS9537</name>
</gene>
<accession>A0A183ARF2</accession>
<feature type="compositionally biased region" description="Low complexity" evidence="1">
    <location>
        <begin position="83"/>
        <end position="107"/>
    </location>
</feature>
<feature type="region of interest" description="Disordered" evidence="1">
    <location>
        <begin position="272"/>
        <end position="295"/>
    </location>
</feature>